<reference evidence="1" key="1">
    <citation type="submission" date="2020-05" db="UniProtKB">
        <authorList>
            <consortium name="EnsemblMetazoa"/>
        </authorList>
    </citation>
    <scope>IDENTIFICATION</scope>
    <source>
        <strain evidence="1">Yale</strain>
    </source>
</reference>
<dbReference type="InterPro" id="IPR011993">
    <property type="entry name" value="PH-like_dom_sf"/>
</dbReference>
<organism evidence="1 2">
    <name type="scientific">Glossina morsitans morsitans</name>
    <name type="common">Savannah tsetse fly</name>
    <dbReference type="NCBI Taxonomy" id="37546"/>
    <lineage>
        <taxon>Eukaryota</taxon>
        <taxon>Metazoa</taxon>
        <taxon>Ecdysozoa</taxon>
        <taxon>Arthropoda</taxon>
        <taxon>Hexapoda</taxon>
        <taxon>Insecta</taxon>
        <taxon>Pterygota</taxon>
        <taxon>Neoptera</taxon>
        <taxon>Endopterygota</taxon>
        <taxon>Diptera</taxon>
        <taxon>Brachycera</taxon>
        <taxon>Muscomorpha</taxon>
        <taxon>Hippoboscoidea</taxon>
        <taxon>Glossinidae</taxon>
        <taxon>Glossina</taxon>
    </lineage>
</organism>
<proteinExistence type="predicted"/>
<dbReference type="EnsemblMetazoa" id="GMOY011460-RA">
    <property type="protein sequence ID" value="GMOY011460-PA"/>
    <property type="gene ID" value="GMOY011460"/>
</dbReference>
<keyword evidence="2" id="KW-1185">Reference proteome</keyword>
<evidence type="ECO:0000313" key="1">
    <source>
        <dbReference type="EnsemblMetazoa" id="GMOY011460-PA"/>
    </source>
</evidence>
<dbReference type="Proteomes" id="UP000092444">
    <property type="component" value="Unassembled WGS sequence"/>
</dbReference>
<sequence>METSVKNENTPTTRVVKEMVQNSTGKIEGKTFLCKDVVRELNNNDYRPIQRVFFFLFNYVLTICKVKKLELVFVLRMPLTLSQYIELEVAFRWDQRGQKLSQKSSSTTAEMQVANKLPSPISMLQLILVLIVLSHGFL</sequence>
<name>A0A1B0GDT6_GLOMM</name>
<accession>A0A1B0GDT6</accession>
<dbReference type="VEuPathDB" id="VectorBase:GMOY011460"/>
<dbReference type="SUPFAM" id="SSF50729">
    <property type="entry name" value="PH domain-like"/>
    <property type="match status" value="1"/>
</dbReference>
<dbReference type="Gene3D" id="2.30.29.30">
    <property type="entry name" value="Pleckstrin-homology domain (PH domain)/Phosphotyrosine-binding domain (PTB)"/>
    <property type="match status" value="1"/>
</dbReference>
<evidence type="ECO:0000313" key="2">
    <source>
        <dbReference type="Proteomes" id="UP000092444"/>
    </source>
</evidence>
<dbReference type="AlphaFoldDB" id="A0A1B0GDT6"/>
<dbReference type="EMBL" id="CCAG010012025">
    <property type="status" value="NOT_ANNOTATED_CDS"/>
    <property type="molecule type" value="Genomic_DNA"/>
</dbReference>
<protein>
    <submittedName>
        <fullName evidence="1">Uncharacterized protein</fullName>
    </submittedName>
</protein>
<dbReference type="STRING" id="37546.A0A1B0GDT6"/>